<dbReference type="InterPro" id="IPR002559">
    <property type="entry name" value="Transposase_11"/>
</dbReference>
<reference evidence="2 3" key="1">
    <citation type="submission" date="2018-02" db="EMBL/GenBank/DDBJ databases">
        <title>Acetobacter orientalis genome.</title>
        <authorList>
            <person name="Nakashima N."/>
            <person name="Tamura T."/>
        </authorList>
    </citation>
    <scope>NUCLEOTIDE SEQUENCE [LARGE SCALE GENOMIC DNA]</scope>
    <source>
        <strain evidence="2 3">FAN1</strain>
    </source>
</reference>
<dbReference type="Pfam" id="PF01609">
    <property type="entry name" value="DDE_Tnp_1"/>
    <property type="match status" value="1"/>
</dbReference>
<dbReference type="PANTHER" id="PTHR30007:SF0">
    <property type="entry name" value="TRANSPOSASE"/>
    <property type="match status" value="1"/>
</dbReference>
<protein>
    <submittedName>
        <fullName evidence="2">Transposase</fullName>
    </submittedName>
</protein>
<dbReference type="GO" id="GO:0004803">
    <property type="term" value="F:transposase activity"/>
    <property type="evidence" value="ECO:0007669"/>
    <property type="project" value="InterPro"/>
</dbReference>
<dbReference type="Proteomes" id="UP000270034">
    <property type="component" value="Chromosome"/>
</dbReference>
<dbReference type="GO" id="GO:0003677">
    <property type="term" value="F:DNA binding"/>
    <property type="evidence" value="ECO:0007669"/>
    <property type="project" value="InterPro"/>
</dbReference>
<organism evidence="2 3">
    <name type="scientific">Acetobacter orientalis</name>
    <dbReference type="NCBI Taxonomy" id="146474"/>
    <lineage>
        <taxon>Bacteria</taxon>
        <taxon>Pseudomonadati</taxon>
        <taxon>Pseudomonadota</taxon>
        <taxon>Alphaproteobacteria</taxon>
        <taxon>Acetobacterales</taxon>
        <taxon>Acetobacteraceae</taxon>
        <taxon>Acetobacter</taxon>
    </lineage>
</organism>
<dbReference type="GO" id="GO:0006313">
    <property type="term" value="P:DNA transposition"/>
    <property type="evidence" value="ECO:0007669"/>
    <property type="project" value="InterPro"/>
</dbReference>
<proteinExistence type="predicted"/>
<evidence type="ECO:0000259" key="1">
    <source>
        <dbReference type="Pfam" id="PF01609"/>
    </source>
</evidence>
<evidence type="ECO:0000313" key="3">
    <source>
        <dbReference type="Proteomes" id="UP000270034"/>
    </source>
</evidence>
<dbReference type="KEGG" id="aot:AcetOri_orf02460"/>
<name>A0A2Z5ZH65_9PROT</name>
<dbReference type="PANTHER" id="PTHR30007">
    <property type="entry name" value="PHP DOMAIN PROTEIN"/>
    <property type="match status" value="1"/>
</dbReference>
<gene>
    <name evidence="2" type="ORF">AcetOrient_orf02460</name>
</gene>
<sequence length="116" mass="13721">MADITRKTKRYLSDLTDEAWERIAPHPLMLDREAARREASRCFQIAGGQMILKAIRRLDAAKGFEVLPRRWVVEHTFGWMTHWRRLVKDYEQRIDVPEAMIHIAMESLALRRNAHP</sequence>
<accession>A0A2Z5ZH65</accession>
<evidence type="ECO:0000313" key="2">
    <source>
        <dbReference type="EMBL" id="BBC79980.1"/>
    </source>
</evidence>
<dbReference type="EMBL" id="AP018515">
    <property type="protein sequence ID" value="BBC79980.1"/>
    <property type="molecule type" value="Genomic_DNA"/>
</dbReference>
<dbReference type="AlphaFoldDB" id="A0A2Z5ZH65"/>
<feature type="domain" description="Transposase IS4-like" evidence="1">
    <location>
        <begin position="48"/>
        <end position="105"/>
    </location>
</feature>